<feature type="region of interest" description="Disordered" evidence="5">
    <location>
        <begin position="164"/>
        <end position="253"/>
    </location>
</feature>
<dbReference type="PANTHER" id="PTHR23057:SF0">
    <property type="entry name" value="JUXTAPOSED WITH ANOTHER ZINC FINGER PROTEIN 1"/>
    <property type="match status" value="1"/>
</dbReference>
<protein>
    <recommendedName>
        <fullName evidence="8">C2H2-type domain-containing protein</fullName>
    </recommendedName>
</protein>
<evidence type="ECO:0008006" key="8">
    <source>
        <dbReference type="Google" id="ProtNLM"/>
    </source>
</evidence>
<keyword evidence="7" id="KW-1185">Reference proteome</keyword>
<feature type="compositionally biased region" description="Low complexity" evidence="5">
    <location>
        <begin position="498"/>
        <end position="551"/>
    </location>
</feature>
<dbReference type="InParanoid" id="A8P3M9"/>
<dbReference type="KEGG" id="cci:CC1G_12714"/>
<feature type="region of interest" description="Disordered" evidence="5">
    <location>
        <begin position="448"/>
        <end position="593"/>
    </location>
</feature>
<evidence type="ECO:0000256" key="3">
    <source>
        <dbReference type="ARBA" id="ARBA00022771"/>
    </source>
</evidence>
<keyword evidence="3" id="KW-0863">Zinc-finger</keyword>
<dbReference type="EMBL" id="AACS02000004">
    <property type="protein sequence ID" value="EAU83232.2"/>
    <property type="molecule type" value="Genomic_DNA"/>
</dbReference>
<dbReference type="Proteomes" id="UP000001861">
    <property type="component" value="Unassembled WGS sequence"/>
</dbReference>
<feature type="compositionally biased region" description="Low complexity" evidence="5">
    <location>
        <begin position="175"/>
        <end position="191"/>
    </location>
</feature>
<dbReference type="GO" id="GO:0005634">
    <property type="term" value="C:nucleus"/>
    <property type="evidence" value="ECO:0007669"/>
    <property type="project" value="TreeGrafter"/>
</dbReference>
<dbReference type="PANTHER" id="PTHR23057">
    <property type="entry name" value="JUXTAPOSED WITH ANOTHER ZINC FINGER PROTEIN 1"/>
    <property type="match status" value="1"/>
</dbReference>
<accession>A8P3M9</accession>
<dbReference type="RefSeq" id="XP_001838578.2">
    <property type="nucleotide sequence ID" value="XM_001838526.2"/>
</dbReference>
<organism evidence="6 7">
    <name type="scientific">Coprinopsis cinerea (strain Okayama-7 / 130 / ATCC MYA-4618 / FGSC 9003)</name>
    <name type="common">Inky cap fungus</name>
    <name type="synonym">Hormographiella aspergillata</name>
    <dbReference type="NCBI Taxonomy" id="240176"/>
    <lineage>
        <taxon>Eukaryota</taxon>
        <taxon>Fungi</taxon>
        <taxon>Dikarya</taxon>
        <taxon>Basidiomycota</taxon>
        <taxon>Agaricomycotina</taxon>
        <taxon>Agaricomycetes</taxon>
        <taxon>Agaricomycetidae</taxon>
        <taxon>Agaricales</taxon>
        <taxon>Agaricineae</taxon>
        <taxon>Psathyrellaceae</taxon>
        <taxon>Coprinopsis</taxon>
    </lineage>
</organism>
<comment type="caution">
    <text evidence="6">The sequence shown here is derived from an EMBL/GenBank/DDBJ whole genome shotgun (WGS) entry which is preliminary data.</text>
</comment>
<name>A8P3M9_COPC7</name>
<evidence type="ECO:0000256" key="4">
    <source>
        <dbReference type="ARBA" id="ARBA00022833"/>
    </source>
</evidence>
<dbReference type="GO" id="GO:0008270">
    <property type="term" value="F:zinc ion binding"/>
    <property type="evidence" value="ECO:0007669"/>
    <property type="project" value="UniProtKB-KW"/>
</dbReference>
<feature type="compositionally biased region" description="Pro residues" evidence="5">
    <location>
        <begin position="233"/>
        <end position="242"/>
    </location>
</feature>
<dbReference type="VEuPathDB" id="FungiDB:CC1G_12714"/>
<dbReference type="OMA" id="PRMGTWP"/>
<evidence type="ECO:0000313" key="6">
    <source>
        <dbReference type="EMBL" id="EAU83232.2"/>
    </source>
</evidence>
<keyword evidence="2" id="KW-0677">Repeat</keyword>
<keyword evidence="4" id="KW-0862">Zinc</keyword>
<dbReference type="STRING" id="240176.A8P3M9"/>
<reference evidence="6 7" key="1">
    <citation type="journal article" date="2010" name="Proc. Natl. Acad. Sci. U.S.A.">
        <title>Insights into evolution of multicellular fungi from the assembled chromosomes of the mushroom Coprinopsis cinerea (Coprinus cinereus).</title>
        <authorList>
            <person name="Stajich J.E."/>
            <person name="Wilke S.K."/>
            <person name="Ahren D."/>
            <person name="Au C.H."/>
            <person name="Birren B.W."/>
            <person name="Borodovsky M."/>
            <person name="Burns C."/>
            <person name="Canback B."/>
            <person name="Casselton L.A."/>
            <person name="Cheng C.K."/>
            <person name="Deng J."/>
            <person name="Dietrich F.S."/>
            <person name="Fargo D.C."/>
            <person name="Farman M.L."/>
            <person name="Gathman A.C."/>
            <person name="Goldberg J."/>
            <person name="Guigo R."/>
            <person name="Hoegger P.J."/>
            <person name="Hooker J.B."/>
            <person name="Huggins A."/>
            <person name="James T.Y."/>
            <person name="Kamada T."/>
            <person name="Kilaru S."/>
            <person name="Kodira C."/>
            <person name="Kues U."/>
            <person name="Kupfer D."/>
            <person name="Kwan H.S."/>
            <person name="Lomsadze A."/>
            <person name="Li W."/>
            <person name="Lilly W.W."/>
            <person name="Ma L.J."/>
            <person name="Mackey A.J."/>
            <person name="Manning G."/>
            <person name="Martin F."/>
            <person name="Muraguchi H."/>
            <person name="Natvig D.O."/>
            <person name="Palmerini H."/>
            <person name="Ramesh M.A."/>
            <person name="Rehmeyer C.J."/>
            <person name="Roe B.A."/>
            <person name="Shenoy N."/>
            <person name="Stanke M."/>
            <person name="Ter-Hovhannisyan V."/>
            <person name="Tunlid A."/>
            <person name="Velagapudi R."/>
            <person name="Vision T.J."/>
            <person name="Zeng Q."/>
            <person name="Zolan M.E."/>
            <person name="Pukkila P.J."/>
        </authorList>
    </citation>
    <scope>NUCLEOTIDE SEQUENCE [LARGE SCALE GENOMIC DNA]</scope>
    <source>
        <strain evidence="7">Okayama-7 / 130 / ATCC MYA-4618 / FGSC 9003</strain>
    </source>
</reference>
<dbReference type="eggNOG" id="ENOG502SVP0">
    <property type="taxonomic scope" value="Eukaryota"/>
</dbReference>
<dbReference type="AlphaFoldDB" id="A8P3M9"/>
<keyword evidence="1" id="KW-0479">Metal-binding</keyword>
<dbReference type="HOGENOM" id="CLU_386350_0_0_1"/>
<feature type="region of interest" description="Disordered" evidence="5">
    <location>
        <begin position="365"/>
        <end position="411"/>
    </location>
</feature>
<dbReference type="InterPro" id="IPR051580">
    <property type="entry name" value="ZnF-Chromatin_assoc"/>
</dbReference>
<evidence type="ECO:0000313" key="7">
    <source>
        <dbReference type="Proteomes" id="UP000001861"/>
    </source>
</evidence>
<evidence type="ECO:0000256" key="1">
    <source>
        <dbReference type="ARBA" id="ARBA00022723"/>
    </source>
</evidence>
<feature type="compositionally biased region" description="Low complexity" evidence="5">
    <location>
        <begin position="216"/>
        <end position="232"/>
    </location>
</feature>
<gene>
    <name evidence="6" type="ORF">CC1G_12714</name>
</gene>
<sequence length="715" mass="77916">MTAQRQCDQPHVLFEHQRSSPADALCHWSEDLGEIDTQHASCSKLPRQSISDFTSPDAPQIKQEPTLGSPFALSMQLPLAAAQPSAAAEPSNSPWPTDISSSIMYGTSADHPASSLLLQNHDDRITSLERTVCSNFVCCGVHLPDFHALIDHFEENHVSVVMPSGKKIYPPQGFRSQSLRPRQRRSSNSPAPQRPEPPKIDTDVSSPSPCPSAIESTASTPASSRSSSVVSSPPMPATPLSPPEQSFDSVTIVSHDPPPLVEYNPYLGLAISIVQPPVPSPLSPFSLDVISAFGPEYDFSRDYACYETACFEIRRREEEAELERQRQLQLLDEAQRGQESLSESQDSPDELDLFAVDIPQSTSAYRKKVSKTRKEGSPAVDAASSDGGKVVKPKAKPAAGSGPLGQAAGVGRKREKAYKCPHHGCTKAYLNPNGLKYHLEKGTCKFEEGFDSSSPSPSRTASNLPASSNQEVSRPAPPPEPTPVVDAPPKVESPPSPELTSPPLAPTSFVYQYSTPPMSASSSSPTVAAPPTQPTSYSTYTYPQQPSTSTQPHHHQQSSHAEDPSSPMSPSTPMERHVDSSRSAGVPPPQDELTQNSKFTVAYEQHLQSHHPMARAQVVLHNACYLLSSLLSVTLQSTLHRNMKNGQHQRPLVHDIETTQRTTNLDTPSTYSIWRLRDPHTVTISLFPITSPADYVGRSDPLPMARRTRFDLRQV</sequence>
<evidence type="ECO:0000256" key="5">
    <source>
        <dbReference type="SAM" id="MobiDB-lite"/>
    </source>
</evidence>
<feature type="compositionally biased region" description="Low complexity" evidence="5">
    <location>
        <begin position="564"/>
        <end position="573"/>
    </location>
</feature>
<feature type="compositionally biased region" description="Polar residues" evidence="5">
    <location>
        <begin position="459"/>
        <end position="472"/>
    </location>
</feature>
<proteinExistence type="predicted"/>
<evidence type="ECO:0000256" key="2">
    <source>
        <dbReference type="ARBA" id="ARBA00022737"/>
    </source>
</evidence>
<dbReference type="GeneID" id="6015179"/>
<dbReference type="OrthoDB" id="3269380at2759"/>